<dbReference type="EMBL" id="CP134145">
    <property type="protein sequence ID" value="WNC71212.1"/>
    <property type="molecule type" value="Genomic_DNA"/>
</dbReference>
<feature type="region of interest" description="Disordered" evidence="1">
    <location>
        <begin position="162"/>
        <end position="196"/>
    </location>
</feature>
<evidence type="ECO:0000256" key="2">
    <source>
        <dbReference type="SAM" id="SignalP"/>
    </source>
</evidence>
<feature type="chain" id="PRO_5045584456" description="Secreted protein" evidence="2">
    <location>
        <begin position="21"/>
        <end position="196"/>
    </location>
</feature>
<keyword evidence="2" id="KW-0732">Signal</keyword>
<organism evidence="3 4">
    <name type="scientific">Thalassotalea psychrophila</name>
    <dbReference type="NCBI Taxonomy" id="3065647"/>
    <lineage>
        <taxon>Bacteria</taxon>
        <taxon>Pseudomonadati</taxon>
        <taxon>Pseudomonadota</taxon>
        <taxon>Gammaproteobacteria</taxon>
        <taxon>Alteromonadales</taxon>
        <taxon>Colwelliaceae</taxon>
        <taxon>Thalassotalea</taxon>
    </lineage>
</organism>
<dbReference type="RefSeq" id="WP_348390347.1">
    <property type="nucleotide sequence ID" value="NZ_CP134145.1"/>
</dbReference>
<keyword evidence="4" id="KW-1185">Reference proteome</keyword>
<feature type="compositionally biased region" description="Gly residues" evidence="1">
    <location>
        <begin position="174"/>
        <end position="186"/>
    </location>
</feature>
<evidence type="ECO:0000313" key="3">
    <source>
        <dbReference type="EMBL" id="WNC71212.1"/>
    </source>
</evidence>
<sequence length="196" mass="20932">MKRKTGVFLLSLFFVSSVVAISTVNNGEQVQLIADYEQVESSENEDSTDSNIVVAENNEDISNYVTDSAVVLVETKEDKQRLKVQEKQIKRGKQKQLTANLNKQAKQALEQQIASEGKPLKAPDNTDVVIVNAAKSELNLQPSKPTQLASLTTEQQLIQKRKSLNLGAPIPPGTFGGGNGNGGPGAGISAQTASGN</sequence>
<evidence type="ECO:0000313" key="4">
    <source>
        <dbReference type="Proteomes" id="UP001258994"/>
    </source>
</evidence>
<evidence type="ECO:0008006" key="5">
    <source>
        <dbReference type="Google" id="ProtNLM"/>
    </source>
</evidence>
<evidence type="ECO:0000256" key="1">
    <source>
        <dbReference type="SAM" id="MobiDB-lite"/>
    </source>
</evidence>
<name>A0ABY9TQU9_9GAMM</name>
<accession>A0ABY9TQU9</accession>
<dbReference type="Proteomes" id="UP001258994">
    <property type="component" value="Chromosome"/>
</dbReference>
<feature type="signal peptide" evidence="2">
    <location>
        <begin position="1"/>
        <end position="20"/>
    </location>
</feature>
<protein>
    <recommendedName>
        <fullName evidence="5">Secreted protein</fullName>
    </recommendedName>
</protein>
<gene>
    <name evidence="3" type="ORF">RGQ13_13910</name>
</gene>
<reference evidence="4" key="1">
    <citation type="submission" date="2023-09" db="EMBL/GenBank/DDBJ databases">
        <authorList>
            <person name="Li S."/>
            <person name="Li X."/>
            <person name="Zhang C."/>
            <person name="Zhao Z."/>
        </authorList>
    </citation>
    <scope>NUCLEOTIDE SEQUENCE [LARGE SCALE GENOMIC DNA]</scope>
    <source>
        <strain evidence="4">SQ149</strain>
    </source>
</reference>
<proteinExistence type="predicted"/>